<protein>
    <submittedName>
        <fullName evidence="4">Uncharacterized protein C9orf131 homolog</fullName>
    </submittedName>
</protein>
<evidence type="ECO:0000256" key="1">
    <source>
        <dbReference type="SAM" id="MobiDB-lite"/>
    </source>
</evidence>
<feature type="compositionally biased region" description="Basic residues" evidence="1">
    <location>
        <begin position="939"/>
        <end position="948"/>
    </location>
</feature>
<evidence type="ECO:0000259" key="2">
    <source>
        <dbReference type="Pfam" id="PF14650"/>
    </source>
</evidence>
<dbReference type="Pfam" id="PF14650">
    <property type="entry name" value="FAM75"/>
    <property type="match status" value="1"/>
</dbReference>
<feature type="region of interest" description="Disordered" evidence="1">
    <location>
        <begin position="266"/>
        <end position="287"/>
    </location>
</feature>
<dbReference type="PANTHER" id="PTHR21777">
    <property type="entry name" value="RCG55159-LIKE"/>
    <property type="match status" value="1"/>
</dbReference>
<organism evidence="3 4">
    <name type="scientific">Sapajus apella</name>
    <name type="common">Brown-capped capuchin</name>
    <name type="synonym">Cebus apella</name>
    <dbReference type="NCBI Taxonomy" id="9515"/>
    <lineage>
        <taxon>Eukaryota</taxon>
        <taxon>Metazoa</taxon>
        <taxon>Chordata</taxon>
        <taxon>Craniata</taxon>
        <taxon>Vertebrata</taxon>
        <taxon>Euteleostomi</taxon>
        <taxon>Mammalia</taxon>
        <taxon>Eutheria</taxon>
        <taxon>Euarchontoglires</taxon>
        <taxon>Primates</taxon>
        <taxon>Haplorrhini</taxon>
        <taxon>Platyrrhini</taxon>
        <taxon>Cebidae</taxon>
        <taxon>Cebinae</taxon>
        <taxon>Sapajus</taxon>
    </lineage>
</organism>
<accession>A0A6J3EU56</accession>
<dbReference type="CTD" id="138724"/>
<sequence length="1085" mass="118807">MEWLLEDLIGAEGDMGLLRGQLTHVLACRHCGSSCLQSPGNLVTLFLFLVWQIRRWWQLGRLRQLHLWCSGEMVQGKNLPLLYHVDFLDCLCKQKSEVEEEGEEEGEEGEDEASLDPLEPCSPTKEAPNEEQATPAPLQPSCGSEGLLKTTRIPEQTVTQPMSPSRSFPIFQILTNFPVRHKTASGNHEQQRKSQLFWGLPSLHSESLETICLSSGGPSPLKLSVCSSVFFNKLAFLPRSNLLLPQYHSSAQFSTHEAHTMEDLEGMAPDPQLLPPPSTPVSSLPLHLKPLPVDHKGVLFGAEVPTQSPGTSLLEVLPGYETQLEIRGHKKRPQAFESLTEAPCQSPASLSESKKVSLEGELAIPKDFLGTMGYKEKPQASESSMTVPCPPLDSLPELQEQSPLEDPSRYKPQWECTENSGDLWAFEPPAMDLNPGLSGTSLACVPSGSETPWKRMHSKENIWVPADPVSPPSLPSAPLLVSLVMGLQEVLSESKALWETRGQKKKLWALDSPDPVHSTPPTSLIEPQRISPVEGLTTSEATWKDTEYSTNSWASKPRSLALSLPPALALEPLRVRSMRFLSNSEARYGDIQRRKDSWASKHPACSLPQDLHGVSPLGVLSESQPTVREMWQKENCPPVSPIGGPSPSSNCVSKSHIGDPIADQNNCKPDRGAMEQRKNHWATELPAPSSLSTPLPEQHTDLEFVWRNVQQREVPQGPSPPAVDPLQPVPWPPTLAEAVKIEPIHPGLPKGETFPGVKAEAPLSHKGTVPEVLTHSGIHAWQWSRELKLRLKKLRQSPASRAPSQPFCSSPILSITIPNSWGLPSCTPQQINPPNLCPCSSSCHPQKVQGTVSQPVYSSHSHYSQSSSQLQPRKSGRAEQGSQRGKKMKGKMVGQIPSQGPCVHMEAGVNYPSPGPEPSNSKVLVSGKRKDKASALSSAKKREHPRKPKVGDHRGDSPRLGLSTVTGNHHPAQASSLVEAPVSTFSQRSQHRGKSSQHTALPQQLLPKASRPQDQPEAGLRASDIPTPHHCKHCPWARMEKHLSSPTLKVSLTRGFQKVLAKCLGNCRLLPPNLVSREKAGNTST</sequence>
<evidence type="ECO:0000313" key="4">
    <source>
        <dbReference type="RefSeq" id="XP_032095819.1"/>
    </source>
</evidence>
<dbReference type="GeneID" id="116524632"/>
<reference evidence="4" key="1">
    <citation type="submission" date="2025-08" db="UniProtKB">
        <authorList>
            <consortium name="RefSeq"/>
        </authorList>
    </citation>
    <scope>IDENTIFICATION</scope>
    <source>
        <tissue evidence="4">Blood</tissue>
    </source>
</reference>
<gene>
    <name evidence="4" type="primary">CUNH9orf131</name>
</gene>
<keyword evidence="3" id="KW-1185">Reference proteome</keyword>
<dbReference type="AlphaFoldDB" id="A0A6J3EU56"/>
<dbReference type="RefSeq" id="XP_032095819.1">
    <property type="nucleotide sequence ID" value="XM_032239928.1"/>
</dbReference>
<feature type="domain" description="SPATA31" evidence="2">
    <location>
        <begin position="181"/>
        <end position="286"/>
    </location>
</feature>
<feature type="region of interest" description="Disordered" evidence="1">
    <location>
        <begin position="99"/>
        <end position="146"/>
    </location>
</feature>
<dbReference type="InterPro" id="IPR026677">
    <property type="entry name" value="Spata31g1-like"/>
</dbReference>
<feature type="compositionally biased region" description="Low complexity" evidence="1">
    <location>
        <begin position="853"/>
        <end position="872"/>
    </location>
</feature>
<dbReference type="InterPro" id="IPR039509">
    <property type="entry name" value="SPATA31"/>
</dbReference>
<name>A0A6J3EU56_SAPAP</name>
<dbReference type="PANTHER" id="PTHR21777:SF0">
    <property type="entry name" value="RCG55159-LIKE"/>
    <property type="match status" value="1"/>
</dbReference>
<proteinExistence type="predicted"/>
<dbReference type="Proteomes" id="UP000504640">
    <property type="component" value="Unplaced"/>
</dbReference>
<feature type="compositionally biased region" description="Acidic residues" evidence="1">
    <location>
        <begin position="99"/>
        <end position="114"/>
    </location>
</feature>
<evidence type="ECO:0000313" key="3">
    <source>
        <dbReference type="Proteomes" id="UP000504640"/>
    </source>
</evidence>
<feature type="region of interest" description="Disordered" evidence="1">
    <location>
        <begin position="853"/>
        <end position="1028"/>
    </location>
</feature>
<feature type="region of interest" description="Disordered" evidence="1">
    <location>
        <begin position="377"/>
        <end position="410"/>
    </location>
</feature>